<reference evidence="7 8" key="1">
    <citation type="submission" date="2020-04" db="EMBL/GenBank/DDBJ databases">
        <title>Metagenomic profiling of ammonia- and methane-oxidizing microorganisms in a Dutch drinking water treatment plant.</title>
        <authorList>
            <person name="Poghosyan L."/>
            <person name="Leucker S."/>
        </authorList>
    </citation>
    <scope>NUCLEOTIDE SEQUENCE [LARGE SCALE GENOMIC DNA]</scope>
    <source>
        <strain evidence="7">S-RSF-IL-03</strain>
    </source>
</reference>
<gene>
    <name evidence="7" type="ORF">HOP12_10295</name>
</gene>
<dbReference type="PROSITE" id="PS51892">
    <property type="entry name" value="SUBTILASE"/>
    <property type="match status" value="1"/>
</dbReference>
<organism evidence="7 8">
    <name type="scientific">Eiseniibacteriota bacterium</name>
    <dbReference type="NCBI Taxonomy" id="2212470"/>
    <lineage>
        <taxon>Bacteria</taxon>
        <taxon>Candidatus Eiseniibacteriota</taxon>
    </lineage>
</organism>
<dbReference type="InterPro" id="IPR023828">
    <property type="entry name" value="Peptidase_S8_Ser-AS"/>
</dbReference>
<dbReference type="PANTHER" id="PTHR43806:SF11">
    <property type="entry name" value="CEREVISIN-RELATED"/>
    <property type="match status" value="1"/>
</dbReference>
<keyword evidence="3 5" id="KW-0378">Hydrolase</keyword>
<feature type="active site" description="Charge relay system" evidence="5">
    <location>
        <position position="176"/>
    </location>
</feature>
<sequence length="693" mass="72938">MWMALGVCLLEALEPRPSVSVRIIVAPLVSAHSTWTSKLDALGLRRLSRLPITAPSGWLHRIPGELLLFEASDTLRARLALDALRDSPEIAWAEPETERTTCDAWMTPPVSAPAQAPPPPTLPPQFPNDPLFRDGRQWGLRNAGTPYAGRAGADVRALEAWSVSRGRDAVILGVVDTGIDPTQPELGGQLADGSPRIRSAFNTADPRESVHDSIGHGTLVAGVMAARTGNGTMFDSLGVAGVCGGDGSGNAGCRIVPVRVTHGGLRTAGTFAIANGILHAAGAGARAINLSFAGSSPSRAERLALATAIARSSIVVAASGNDGYTAGSAARWPAAHAAEGLCIQVGASDSFDERANFSSFGPGLDLLAPGVEVWGTSMTYRGSTGYQFPGCVAAAGTSFAAPFVTGAIGLVAALRDDLLPDDHGPLLRAAARDIGPAGFDATSGAGVLDLERTLQLAARDRAVWHAELAPSVSLAARDSLRVGEPGIAILDSLGGQARVEWWFARAPFTLPDSLADSTLDAPALAWARASRSRTIRDDRTPPWLSTWAQVTRSGPRRYEATGWLARVVDPRAERLDPALSRWIPCPPESARIAVTALAARRMATNGPAPAPASTPAFAVSPNPFRGELSLSGRPGDRLAILDLAGRRVARITLDARGRGQWNGQNEARRRVPPGLYFARRIDGREVVRLVRLD</sequence>
<dbReference type="Proteomes" id="UP000580839">
    <property type="component" value="Unassembled WGS sequence"/>
</dbReference>
<keyword evidence="2 5" id="KW-0645">Protease</keyword>
<feature type="domain" description="Peptidase S8/S53" evidence="6">
    <location>
        <begin position="168"/>
        <end position="446"/>
    </location>
</feature>
<dbReference type="InterPro" id="IPR036852">
    <property type="entry name" value="Peptidase_S8/S53_dom_sf"/>
</dbReference>
<evidence type="ECO:0000256" key="3">
    <source>
        <dbReference type="ARBA" id="ARBA00022801"/>
    </source>
</evidence>
<dbReference type="Pfam" id="PF00082">
    <property type="entry name" value="Peptidase_S8"/>
    <property type="match status" value="1"/>
</dbReference>
<evidence type="ECO:0000256" key="2">
    <source>
        <dbReference type="ARBA" id="ARBA00022670"/>
    </source>
</evidence>
<protein>
    <submittedName>
        <fullName evidence="7">S8 family serine peptidase</fullName>
    </submittedName>
</protein>
<dbReference type="PANTHER" id="PTHR43806">
    <property type="entry name" value="PEPTIDASE S8"/>
    <property type="match status" value="1"/>
</dbReference>
<dbReference type="SUPFAM" id="SSF52743">
    <property type="entry name" value="Subtilisin-like"/>
    <property type="match status" value="1"/>
</dbReference>
<comment type="similarity">
    <text evidence="1 5">Belongs to the peptidase S8 family.</text>
</comment>
<accession>A0A849SNV4</accession>
<dbReference type="GO" id="GO:0004252">
    <property type="term" value="F:serine-type endopeptidase activity"/>
    <property type="evidence" value="ECO:0007669"/>
    <property type="project" value="UniProtKB-UniRule"/>
</dbReference>
<dbReference type="GO" id="GO:0006508">
    <property type="term" value="P:proteolysis"/>
    <property type="evidence" value="ECO:0007669"/>
    <property type="project" value="UniProtKB-KW"/>
</dbReference>
<evidence type="ECO:0000256" key="5">
    <source>
        <dbReference type="PROSITE-ProRule" id="PRU01240"/>
    </source>
</evidence>
<dbReference type="PROSITE" id="PS00137">
    <property type="entry name" value="SUBTILASE_HIS"/>
    <property type="match status" value="1"/>
</dbReference>
<evidence type="ECO:0000256" key="4">
    <source>
        <dbReference type="ARBA" id="ARBA00022825"/>
    </source>
</evidence>
<dbReference type="PROSITE" id="PS00138">
    <property type="entry name" value="SUBTILASE_SER"/>
    <property type="match status" value="1"/>
</dbReference>
<evidence type="ECO:0000313" key="7">
    <source>
        <dbReference type="EMBL" id="NOT34547.1"/>
    </source>
</evidence>
<proteinExistence type="inferred from homology"/>
<name>A0A849SNV4_UNCEI</name>
<dbReference type="EMBL" id="JABFRW010000130">
    <property type="protein sequence ID" value="NOT34547.1"/>
    <property type="molecule type" value="Genomic_DNA"/>
</dbReference>
<dbReference type="InterPro" id="IPR015500">
    <property type="entry name" value="Peptidase_S8_subtilisin-rel"/>
</dbReference>
<dbReference type="InterPro" id="IPR022398">
    <property type="entry name" value="Peptidase_S8_His-AS"/>
</dbReference>
<dbReference type="AlphaFoldDB" id="A0A849SNV4"/>
<evidence type="ECO:0000313" key="8">
    <source>
        <dbReference type="Proteomes" id="UP000580839"/>
    </source>
</evidence>
<dbReference type="PRINTS" id="PR00723">
    <property type="entry name" value="SUBTILISIN"/>
</dbReference>
<comment type="caution">
    <text evidence="7">The sequence shown here is derived from an EMBL/GenBank/DDBJ whole genome shotgun (WGS) entry which is preliminary data.</text>
</comment>
<dbReference type="Gene3D" id="3.40.50.200">
    <property type="entry name" value="Peptidase S8/S53 domain"/>
    <property type="match status" value="1"/>
</dbReference>
<evidence type="ECO:0000256" key="1">
    <source>
        <dbReference type="ARBA" id="ARBA00011073"/>
    </source>
</evidence>
<feature type="active site" description="Charge relay system" evidence="5">
    <location>
        <position position="398"/>
    </location>
</feature>
<dbReference type="InterPro" id="IPR000209">
    <property type="entry name" value="Peptidase_S8/S53_dom"/>
</dbReference>
<keyword evidence="4 5" id="KW-0720">Serine protease</keyword>
<feature type="active site" description="Charge relay system" evidence="5">
    <location>
        <position position="216"/>
    </location>
</feature>
<evidence type="ECO:0000259" key="6">
    <source>
        <dbReference type="Pfam" id="PF00082"/>
    </source>
</evidence>
<dbReference type="InterPro" id="IPR050131">
    <property type="entry name" value="Peptidase_S8_subtilisin-like"/>
</dbReference>